<evidence type="ECO:0000313" key="2">
    <source>
        <dbReference type="Proteomes" id="UP001147782"/>
    </source>
</evidence>
<comment type="caution">
    <text evidence="1">The sequence shown here is derived from an EMBL/GenBank/DDBJ whole genome shotgun (WGS) entry which is preliminary data.</text>
</comment>
<evidence type="ECO:0000313" key="1">
    <source>
        <dbReference type="EMBL" id="KAJ5369750.1"/>
    </source>
</evidence>
<reference evidence="1" key="2">
    <citation type="journal article" date="2023" name="IMA Fungus">
        <title>Comparative genomic study of the Penicillium genus elucidates a diverse pangenome and 15 lateral gene transfer events.</title>
        <authorList>
            <person name="Petersen C."/>
            <person name="Sorensen T."/>
            <person name="Nielsen M.R."/>
            <person name="Sondergaard T.E."/>
            <person name="Sorensen J.L."/>
            <person name="Fitzpatrick D.A."/>
            <person name="Frisvad J.C."/>
            <person name="Nielsen K.L."/>
        </authorList>
    </citation>
    <scope>NUCLEOTIDE SEQUENCE</scope>
    <source>
        <strain evidence="1">IBT 29864</strain>
    </source>
</reference>
<dbReference type="GeneID" id="81437950"/>
<dbReference type="RefSeq" id="XP_056554184.1">
    <property type="nucleotide sequence ID" value="XM_056698771.1"/>
</dbReference>
<reference evidence="1" key="1">
    <citation type="submission" date="2022-11" db="EMBL/GenBank/DDBJ databases">
        <authorList>
            <person name="Petersen C."/>
        </authorList>
    </citation>
    <scope>NUCLEOTIDE SEQUENCE</scope>
    <source>
        <strain evidence="1">IBT 29864</strain>
    </source>
</reference>
<gene>
    <name evidence="1" type="ORF">N7496_005842</name>
</gene>
<dbReference type="EMBL" id="JAPZBS010000005">
    <property type="protein sequence ID" value="KAJ5369750.1"/>
    <property type="molecule type" value="Genomic_DNA"/>
</dbReference>
<sequence length="111" mass="13201">MENSLTNQPHELIPRQHEFPSYQWESDWEDFELHWSLYDDLEGDEEPEEEDDFYTDGDSCSDIDLCDEADGSYSVGDEWMQDCVEFVHFGRGMVFDGEGWVWEEDVDLWSK</sequence>
<protein>
    <submittedName>
        <fullName evidence="1">Uncharacterized protein</fullName>
    </submittedName>
</protein>
<dbReference type="AlphaFoldDB" id="A0A9W9S1S7"/>
<keyword evidence="2" id="KW-1185">Reference proteome</keyword>
<accession>A0A9W9S1S7</accession>
<name>A0A9W9S1S7_9EURO</name>
<dbReference type="Proteomes" id="UP001147782">
    <property type="component" value="Unassembled WGS sequence"/>
</dbReference>
<dbReference type="OrthoDB" id="10452959at2759"/>
<proteinExistence type="predicted"/>
<organism evidence="1 2">
    <name type="scientific">Penicillium cataractarum</name>
    <dbReference type="NCBI Taxonomy" id="2100454"/>
    <lineage>
        <taxon>Eukaryota</taxon>
        <taxon>Fungi</taxon>
        <taxon>Dikarya</taxon>
        <taxon>Ascomycota</taxon>
        <taxon>Pezizomycotina</taxon>
        <taxon>Eurotiomycetes</taxon>
        <taxon>Eurotiomycetidae</taxon>
        <taxon>Eurotiales</taxon>
        <taxon>Aspergillaceae</taxon>
        <taxon>Penicillium</taxon>
    </lineage>
</organism>